<comment type="caution">
    <text evidence="1">The sequence shown here is derived from an EMBL/GenBank/DDBJ whole genome shotgun (WGS) entry which is preliminary data.</text>
</comment>
<gene>
    <name evidence="1" type="ORF">PVK06_035648</name>
</gene>
<keyword evidence="2" id="KW-1185">Reference proteome</keyword>
<name>A0ABR0NHD1_GOSAR</name>
<protein>
    <submittedName>
        <fullName evidence="1">Uncharacterized protein</fullName>
    </submittedName>
</protein>
<accession>A0ABR0NHD1</accession>
<sequence length="167" mass="19237">MGETMVVINYFIMKTLILLILEDFRKFLKLPSGGESNEKGTYNPTLKVRCSYTSELNVHDRALHLTWISHQISKQWIDCFHSNRRPDLALILFNDITKNIGKELSSTLTLPFGMYLSYTFTCLNILTNVDPSLSIKLQTIRFDALHCARFKLDPLIGNWIKSDQPNP</sequence>
<organism evidence="1 2">
    <name type="scientific">Gossypium arboreum</name>
    <name type="common">Tree cotton</name>
    <name type="synonym">Gossypium nanking</name>
    <dbReference type="NCBI Taxonomy" id="29729"/>
    <lineage>
        <taxon>Eukaryota</taxon>
        <taxon>Viridiplantae</taxon>
        <taxon>Streptophyta</taxon>
        <taxon>Embryophyta</taxon>
        <taxon>Tracheophyta</taxon>
        <taxon>Spermatophyta</taxon>
        <taxon>Magnoliopsida</taxon>
        <taxon>eudicotyledons</taxon>
        <taxon>Gunneridae</taxon>
        <taxon>Pentapetalae</taxon>
        <taxon>rosids</taxon>
        <taxon>malvids</taxon>
        <taxon>Malvales</taxon>
        <taxon>Malvaceae</taxon>
        <taxon>Malvoideae</taxon>
        <taxon>Gossypium</taxon>
    </lineage>
</organism>
<evidence type="ECO:0000313" key="1">
    <source>
        <dbReference type="EMBL" id="KAK5794423.1"/>
    </source>
</evidence>
<evidence type="ECO:0000313" key="2">
    <source>
        <dbReference type="Proteomes" id="UP001358586"/>
    </source>
</evidence>
<dbReference type="Proteomes" id="UP001358586">
    <property type="component" value="Chromosome 10"/>
</dbReference>
<dbReference type="EMBL" id="JARKNE010000010">
    <property type="protein sequence ID" value="KAK5794423.1"/>
    <property type="molecule type" value="Genomic_DNA"/>
</dbReference>
<proteinExistence type="predicted"/>
<reference evidence="1 2" key="1">
    <citation type="submission" date="2023-03" db="EMBL/GenBank/DDBJ databases">
        <title>WGS of Gossypium arboreum.</title>
        <authorList>
            <person name="Yu D."/>
        </authorList>
    </citation>
    <scope>NUCLEOTIDE SEQUENCE [LARGE SCALE GENOMIC DNA]</scope>
    <source>
        <tissue evidence="1">Leaf</tissue>
    </source>
</reference>